<dbReference type="InterPro" id="IPR013325">
    <property type="entry name" value="RNA_pol_sigma_r2"/>
</dbReference>
<comment type="caution">
    <text evidence="7">The sequence shown here is derived from an EMBL/GenBank/DDBJ whole genome shotgun (WGS) entry which is preliminary data.</text>
</comment>
<keyword evidence="4" id="KW-0804">Transcription</keyword>
<dbReference type="InterPro" id="IPR007627">
    <property type="entry name" value="RNA_pol_sigma70_r2"/>
</dbReference>
<evidence type="ECO:0000313" key="8">
    <source>
        <dbReference type="Proteomes" id="UP000664044"/>
    </source>
</evidence>
<dbReference type="CDD" id="cd06171">
    <property type="entry name" value="Sigma70_r4"/>
    <property type="match status" value="1"/>
</dbReference>
<feature type="domain" description="RNA polymerase sigma-70 region 2" evidence="5">
    <location>
        <begin position="24"/>
        <end position="89"/>
    </location>
</feature>
<dbReference type="Gene3D" id="1.10.1740.10">
    <property type="match status" value="1"/>
</dbReference>
<keyword evidence="3" id="KW-0731">Sigma factor</keyword>
<keyword evidence="8" id="KW-1185">Reference proteome</keyword>
<gene>
    <name evidence="7" type="ORF">J0656_08225</name>
</gene>
<evidence type="ECO:0000256" key="1">
    <source>
        <dbReference type="ARBA" id="ARBA00010641"/>
    </source>
</evidence>
<dbReference type="PANTHER" id="PTHR43133">
    <property type="entry name" value="RNA POLYMERASE ECF-TYPE SIGMA FACTO"/>
    <property type="match status" value="1"/>
</dbReference>
<dbReference type="EMBL" id="JAFLNL010000003">
    <property type="protein sequence ID" value="MBO0353998.1"/>
    <property type="molecule type" value="Genomic_DNA"/>
</dbReference>
<evidence type="ECO:0000259" key="5">
    <source>
        <dbReference type="Pfam" id="PF04542"/>
    </source>
</evidence>
<dbReference type="InterPro" id="IPR036388">
    <property type="entry name" value="WH-like_DNA-bd_sf"/>
</dbReference>
<evidence type="ECO:0000256" key="2">
    <source>
        <dbReference type="ARBA" id="ARBA00023015"/>
    </source>
</evidence>
<dbReference type="NCBIfam" id="TIGR02937">
    <property type="entry name" value="sigma70-ECF"/>
    <property type="match status" value="1"/>
</dbReference>
<evidence type="ECO:0000256" key="4">
    <source>
        <dbReference type="ARBA" id="ARBA00023163"/>
    </source>
</evidence>
<keyword evidence="2" id="KW-0805">Transcription regulation</keyword>
<dbReference type="InterPro" id="IPR014327">
    <property type="entry name" value="RNA_pol_sigma70_bacteroid"/>
</dbReference>
<dbReference type="Gene3D" id="1.10.10.10">
    <property type="entry name" value="Winged helix-like DNA-binding domain superfamily/Winged helix DNA-binding domain"/>
    <property type="match status" value="1"/>
</dbReference>
<dbReference type="RefSeq" id="WP_207032792.1">
    <property type="nucleotide sequence ID" value="NZ_JAFLNL010000003.1"/>
</dbReference>
<dbReference type="PANTHER" id="PTHR43133:SF46">
    <property type="entry name" value="RNA POLYMERASE SIGMA-70 FACTOR ECF SUBFAMILY"/>
    <property type="match status" value="1"/>
</dbReference>
<dbReference type="SUPFAM" id="SSF88659">
    <property type="entry name" value="Sigma3 and sigma4 domains of RNA polymerase sigma factors"/>
    <property type="match status" value="1"/>
</dbReference>
<name>A0ABS3G3Y5_9FLAO</name>
<dbReference type="InterPro" id="IPR014284">
    <property type="entry name" value="RNA_pol_sigma-70_dom"/>
</dbReference>
<comment type="similarity">
    <text evidence="1">Belongs to the sigma-70 factor family. ECF subfamily.</text>
</comment>
<reference evidence="7 8" key="1">
    <citation type="submission" date="2021-03" db="EMBL/GenBank/DDBJ databases">
        <title>Muricauda lutimaris sp. nov. and Muricauda ruestringensis sp. nov, two marine members of the Flavobacteriaceae isolated from deep sea sediments of Western Pacific.</title>
        <authorList>
            <person name="Zhao S."/>
            <person name="Liu R."/>
        </authorList>
    </citation>
    <scope>NUCLEOTIDE SEQUENCE [LARGE SCALE GENOMIC DNA]</scope>
    <source>
        <strain evidence="7 8">BC31-1-A7</strain>
    </source>
</reference>
<proteinExistence type="inferred from homology"/>
<dbReference type="SUPFAM" id="SSF88946">
    <property type="entry name" value="Sigma2 domain of RNA polymerase sigma factors"/>
    <property type="match status" value="1"/>
</dbReference>
<accession>A0ABS3G3Y5</accession>
<dbReference type="Pfam" id="PF04542">
    <property type="entry name" value="Sigma70_r2"/>
    <property type="match status" value="1"/>
</dbReference>
<dbReference type="InterPro" id="IPR039425">
    <property type="entry name" value="RNA_pol_sigma-70-like"/>
</dbReference>
<evidence type="ECO:0000259" key="6">
    <source>
        <dbReference type="Pfam" id="PF08281"/>
    </source>
</evidence>
<sequence>MQQRTDIFILNALKKGDKKVFEKLYSSYYQKLCSFLLSYCQDHEIIEDVVQDVFLNLWDKRREIKIQTSLNAFLYKSVYNKLMDKYRHLRLRNEMLSSYYHTAIMLAVEKEEDRPKKHIILLRQCMEGLPDKCREVFLGGKVRGLSYSEISKEFGISTKTVEGHIARAYRLLKECMDKYK</sequence>
<dbReference type="InterPro" id="IPR013324">
    <property type="entry name" value="RNA_pol_sigma_r3/r4-like"/>
</dbReference>
<evidence type="ECO:0000256" key="3">
    <source>
        <dbReference type="ARBA" id="ARBA00023082"/>
    </source>
</evidence>
<feature type="domain" description="RNA polymerase sigma factor 70 region 4 type 2" evidence="6">
    <location>
        <begin position="121"/>
        <end position="172"/>
    </location>
</feature>
<dbReference type="NCBIfam" id="TIGR02985">
    <property type="entry name" value="Sig70_bacteroi1"/>
    <property type="match status" value="1"/>
</dbReference>
<dbReference type="Pfam" id="PF08281">
    <property type="entry name" value="Sigma70_r4_2"/>
    <property type="match status" value="1"/>
</dbReference>
<dbReference type="InterPro" id="IPR013249">
    <property type="entry name" value="RNA_pol_sigma70_r4_t2"/>
</dbReference>
<evidence type="ECO:0000313" key="7">
    <source>
        <dbReference type="EMBL" id="MBO0353998.1"/>
    </source>
</evidence>
<dbReference type="Proteomes" id="UP000664044">
    <property type="component" value="Unassembled WGS sequence"/>
</dbReference>
<organism evidence="7 8">
    <name type="scientific">Flagellimonas aurea</name>
    <dbReference type="NCBI Taxonomy" id="2915619"/>
    <lineage>
        <taxon>Bacteria</taxon>
        <taxon>Pseudomonadati</taxon>
        <taxon>Bacteroidota</taxon>
        <taxon>Flavobacteriia</taxon>
        <taxon>Flavobacteriales</taxon>
        <taxon>Flavobacteriaceae</taxon>
        <taxon>Flagellimonas</taxon>
    </lineage>
</organism>
<protein>
    <submittedName>
        <fullName evidence="7">RNA polymerase sigma-70 factor</fullName>
    </submittedName>
</protein>